<evidence type="ECO:0000256" key="5">
    <source>
        <dbReference type="PIRSR" id="PIRSR001430-1"/>
    </source>
</evidence>
<sequence>MRYLIECSYKGTAFHGWQVQDNAPSVQGHIEKALSTLMRQEMQIVGSSRTDAGVHAYQQFAHFDVDAPLNNIDKLVYAMNGILPKDIAIQQIKVVPDEFHSRFDAMHRRYLYRISPQKTPFWQDFSYFYKVPLDINLMNRAGEVLKNHIDFQCFSKVHTDVATFNCTIELAFWEQQDQFLLFHIKADRFLRGMVRAIVGTMLEVGTGKLSLSGFEAIILSKSRQKAGRAVPAEGLTLVEVGYP</sequence>
<comment type="catalytic activity">
    <reaction evidence="4 7">
        <text>uridine(38/39/40) in tRNA = pseudouridine(38/39/40) in tRNA</text>
        <dbReference type="Rhea" id="RHEA:22376"/>
        <dbReference type="Rhea" id="RHEA-COMP:10085"/>
        <dbReference type="Rhea" id="RHEA-COMP:10087"/>
        <dbReference type="ChEBI" id="CHEBI:65314"/>
        <dbReference type="ChEBI" id="CHEBI:65315"/>
        <dbReference type="EC" id="5.4.99.12"/>
    </reaction>
</comment>
<dbReference type="Proteomes" id="UP000293162">
    <property type="component" value="Unassembled WGS sequence"/>
</dbReference>
<keyword evidence="3 4" id="KW-0413">Isomerase</keyword>
<dbReference type="PANTHER" id="PTHR11142">
    <property type="entry name" value="PSEUDOURIDYLATE SYNTHASE"/>
    <property type="match status" value="1"/>
</dbReference>
<comment type="similarity">
    <text evidence="1 4 7">Belongs to the tRNA pseudouridine synthase TruA family.</text>
</comment>
<evidence type="ECO:0000256" key="6">
    <source>
        <dbReference type="PIRSR" id="PIRSR001430-2"/>
    </source>
</evidence>
<feature type="domain" description="Pseudouridine synthase I TruA alpha/beta" evidence="8">
    <location>
        <begin position="8"/>
        <end position="104"/>
    </location>
</feature>
<dbReference type="InterPro" id="IPR020095">
    <property type="entry name" value="PsdUridine_synth_TruA_C"/>
</dbReference>
<dbReference type="GO" id="GO:0003723">
    <property type="term" value="F:RNA binding"/>
    <property type="evidence" value="ECO:0007669"/>
    <property type="project" value="InterPro"/>
</dbReference>
<dbReference type="Gene3D" id="3.30.70.580">
    <property type="entry name" value="Pseudouridine synthase I, catalytic domain, N-terminal subdomain"/>
    <property type="match status" value="1"/>
</dbReference>
<comment type="caution">
    <text evidence="9">The sequence shown here is derived from an EMBL/GenBank/DDBJ whole genome shotgun (WGS) entry which is preliminary data.</text>
</comment>
<name>A0A4Q5LVC7_9BACT</name>
<comment type="function">
    <text evidence="4">Formation of pseudouridine at positions 38, 39 and 40 in the anticodon stem and loop of transfer RNAs.</text>
</comment>
<evidence type="ECO:0000313" key="10">
    <source>
        <dbReference type="Proteomes" id="UP000293162"/>
    </source>
</evidence>
<evidence type="ECO:0000259" key="8">
    <source>
        <dbReference type="Pfam" id="PF01416"/>
    </source>
</evidence>
<dbReference type="CDD" id="cd02570">
    <property type="entry name" value="PseudoU_synth_EcTruA"/>
    <property type="match status" value="1"/>
</dbReference>
<dbReference type="SUPFAM" id="SSF55120">
    <property type="entry name" value="Pseudouridine synthase"/>
    <property type="match status" value="1"/>
</dbReference>
<dbReference type="InterPro" id="IPR001406">
    <property type="entry name" value="PsdUridine_synth_TruA"/>
</dbReference>
<organism evidence="9 10">
    <name type="scientific">Emticicia agri</name>
    <dbReference type="NCBI Taxonomy" id="2492393"/>
    <lineage>
        <taxon>Bacteria</taxon>
        <taxon>Pseudomonadati</taxon>
        <taxon>Bacteroidota</taxon>
        <taxon>Cytophagia</taxon>
        <taxon>Cytophagales</taxon>
        <taxon>Leadbetterellaceae</taxon>
        <taxon>Emticicia</taxon>
    </lineage>
</organism>
<gene>
    <name evidence="4 9" type="primary">truA</name>
    <name evidence="9" type="ORF">EWM59_21600</name>
</gene>
<dbReference type="InterPro" id="IPR020103">
    <property type="entry name" value="PsdUridine_synth_cat_dom_sf"/>
</dbReference>
<dbReference type="GO" id="GO:0160147">
    <property type="term" value="F:tRNA pseudouridine(38-40) synthase activity"/>
    <property type="evidence" value="ECO:0007669"/>
    <property type="project" value="UniProtKB-EC"/>
</dbReference>
<comment type="caution">
    <text evidence="4">Lacks conserved residue(s) required for the propagation of feature annotation.</text>
</comment>
<comment type="subunit">
    <text evidence="4">Homodimer.</text>
</comment>
<evidence type="ECO:0000256" key="2">
    <source>
        <dbReference type="ARBA" id="ARBA00022694"/>
    </source>
</evidence>
<evidence type="ECO:0000256" key="3">
    <source>
        <dbReference type="ARBA" id="ARBA00023235"/>
    </source>
</evidence>
<feature type="active site" description="Nucleophile" evidence="4 5">
    <location>
        <position position="51"/>
    </location>
</feature>
<feature type="binding site" evidence="4 6">
    <location>
        <position position="110"/>
    </location>
    <ligand>
        <name>substrate</name>
    </ligand>
</feature>
<dbReference type="PIRSF" id="PIRSF001430">
    <property type="entry name" value="tRNA_psdUrid_synth"/>
    <property type="match status" value="1"/>
</dbReference>
<dbReference type="HAMAP" id="MF_00171">
    <property type="entry name" value="TruA"/>
    <property type="match status" value="1"/>
</dbReference>
<protein>
    <recommendedName>
        <fullName evidence="4">tRNA pseudouridine synthase A</fullName>
        <ecNumber evidence="4">5.4.99.12</ecNumber>
    </recommendedName>
    <alternativeName>
        <fullName evidence="4">tRNA pseudouridine(38-40) synthase</fullName>
    </alternativeName>
    <alternativeName>
        <fullName evidence="4">tRNA pseudouridylate synthase I</fullName>
    </alternativeName>
    <alternativeName>
        <fullName evidence="4">tRNA-uridine isomerase I</fullName>
    </alternativeName>
</protein>
<evidence type="ECO:0000313" key="9">
    <source>
        <dbReference type="EMBL" id="RYU93505.1"/>
    </source>
</evidence>
<dbReference type="OrthoDB" id="9811823at2"/>
<reference evidence="9 10" key="1">
    <citation type="submission" date="2019-02" db="EMBL/GenBank/DDBJ databases">
        <title>Bacterial novel species Emticicia sp. 17J42-9 isolated from soil.</title>
        <authorList>
            <person name="Jung H.-Y."/>
        </authorList>
    </citation>
    <scope>NUCLEOTIDE SEQUENCE [LARGE SCALE GENOMIC DNA]</scope>
    <source>
        <strain evidence="9 10">17J42-9</strain>
    </source>
</reference>
<proteinExistence type="inferred from homology"/>
<dbReference type="InterPro" id="IPR020094">
    <property type="entry name" value="TruA/RsuA/RluB/E/F_N"/>
</dbReference>
<dbReference type="InterPro" id="IPR020097">
    <property type="entry name" value="PsdUridine_synth_TruA_a/b_dom"/>
</dbReference>
<dbReference type="RefSeq" id="WP_130023336.1">
    <property type="nucleotide sequence ID" value="NZ_SEWF01000043.1"/>
</dbReference>
<evidence type="ECO:0000256" key="7">
    <source>
        <dbReference type="RuleBase" id="RU003792"/>
    </source>
</evidence>
<dbReference type="EC" id="5.4.99.12" evidence="4"/>
<evidence type="ECO:0000256" key="1">
    <source>
        <dbReference type="ARBA" id="ARBA00009375"/>
    </source>
</evidence>
<evidence type="ECO:0000256" key="4">
    <source>
        <dbReference type="HAMAP-Rule" id="MF_00171"/>
    </source>
</evidence>
<dbReference type="FunFam" id="3.30.70.580:FF:000001">
    <property type="entry name" value="tRNA pseudouridine synthase A"/>
    <property type="match status" value="1"/>
</dbReference>
<accession>A0A4Q5LVC7</accession>
<dbReference type="PANTHER" id="PTHR11142:SF0">
    <property type="entry name" value="TRNA PSEUDOURIDINE SYNTHASE-LIKE 1"/>
    <property type="match status" value="1"/>
</dbReference>
<keyword evidence="2 4" id="KW-0819">tRNA processing</keyword>
<dbReference type="Gene3D" id="3.30.70.660">
    <property type="entry name" value="Pseudouridine synthase I, catalytic domain, C-terminal subdomain"/>
    <property type="match status" value="1"/>
</dbReference>
<keyword evidence="10" id="KW-1185">Reference proteome</keyword>
<feature type="domain" description="Pseudouridine synthase I TruA alpha/beta" evidence="8">
    <location>
        <begin position="150"/>
        <end position="243"/>
    </location>
</feature>
<dbReference type="Pfam" id="PF01416">
    <property type="entry name" value="PseudoU_synth_1"/>
    <property type="match status" value="2"/>
</dbReference>
<dbReference type="AlphaFoldDB" id="A0A4Q5LVC7"/>
<dbReference type="NCBIfam" id="TIGR00071">
    <property type="entry name" value="hisT_truA"/>
    <property type="match status" value="1"/>
</dbReference>
<dbReference type="EMBL" id="SEWF01000043">
    <property type="protein sequence ID" value="RYU93505.1"/>
    <property type="molecule type" value="Genomic_DNA"/>
</dbReference>
<dbReference type="GO" id="GO:0031119">
    <property type="term" value="P:tRNA pseudouridine synthesis"/>
    <property type="evidence" value="ECO:0007669"/>
    <property type="project" value="UniProtKB-UniRule"/>
</dbReference>